<dbReference type="EMBL" id="RJVU01042540">
    <property type="protein sequence ID" value="ROL45725.1"/>
    <property type="molecule type" value="Genomic_DNA"/>
</dbReference>
<feature type="compositionally biased region" description="Low complexity" evidence="1">
    <location>
        <begin position="59"/>
        <end position="70"/>
    </location>
</feature>
<keyword evidence="4" id="KW-1185">Reference proteome</keyword>
<evidence type="ECO:0000313" key="3">
    <source>
        <dbReference type="EMBL" id="ROL45725.1"/>
    </source>
</evidence>
<proteinExistence type="predicted"/>
<feature type="region of interest" description="Disordered" evidence="1">
    <location>
        <begin position="24"/>
        <end position="80"/>
    </location>
</feature>
<gene>
    <name evidence="3" type="ORF">DPX16_0113</name>
</gene>
<reference evidence="3 4" key="1">
    <citation type="submission" date="2018-10" db="EMBL/GenBank/DDBJ databases">
        <title>Genome assembly for a Yunnan-Guizhou Plateau 3E fish, Anabarilius grahami (Regan), and its evolutionary and genetic applications.</title>
        <authorList>
            <person name="Jiang W."/>
        </authorList>
    </citation>
    <scope>NUCLEOTIDE SEQUENCE [LARGE SCALE GENOMIC DNA]</scope>
    <source>
        <strain evidence="3">AG-KIZ</strain>
        <tissue evidence="3">Muscle</tissue>
    </source>
</reference>
<evidence type="ECO:0000256" key="1">
    <source>
        <dbReference type="SAM" id="MobiDB-lite"/>
    </source>
</evidence>
<accession>A0A3N0YHK2</accession>
<feature type="domain" description="Integrase zinc-binding" evidence="2">
    <location>
        <begin position="150"/>
        <end position="202"/>
    </location>
</feature>
<protein>
    <recommendedName>
        <fullName evidence="2">Integrase zinc-binding domain-containing protein</fullName>
    </recommendedName>
</protein>
<evidence type="ECO:0000259" key="2">
    <source>
        <dbReference type="Pfam" id="PF17921"/>
    </source>
</evidence>
<dbReference type="AlphaFoldDB" id="A0A3N0YHK2"/>
<comment type="caution">
    <text evidence="3">The sequence shown here is derived from an EMBL/GenBank/DDBJ whole genome shotgun (WGS) entry which is preliminary data.</text>
</comment>
<evidence type="ECO:0000313" key="4">
    <source>
        <dbReference type="Proteomes" id="UP000281406"/>
    </source>
</evidence>
<name>A0A3N0YHK2_ANAGA</name>
<dbReference type="Proteomes" id="UP000281406">
    <property type="component" value="Unassembled WGS sequence"/>
</dbReference>
<feature type="compositionally biased region" description="Basic residues" evidence="1">
    <location>
        <begin position="218"/>
        <end position="231"/>
    </location>
</feature>
<sequence length="242" mass="27702">MPWPHWRREVIDCFKRRDKKWVKQLEQTRDPETAISPPTVTTSPVPTSAPGFPPANDPTASTTSRTTNRTTDGEFCANTPTGPDFDTIFSILPFSKEQLISAQGDDDTLQGLNISPTTPPTKRIKLREHQGLLHRWSQKGNDNIKIQLVVPRALIQQTMQHFHQRTAERHHGRLTLLQILEVAWWPTIRSDVWRFVGDCKSCGVETKEWAVINPSSKAPHRPPPHHQHYPPKRPTSWMGRNL</sequence>
<organism evidence="3 4">
    <name type="scientific">Anabarilius grahami</name>
    <name type="common">Kanglang fish</name>
    <name type="synonym">Barilius grahami</name>
    <dbReference type="NCBI Taxonomy" id="495550"/>
    <lineage>
        <taxon>Eukaryota</taxon>
        <taxon>Metazoa</taxon>
        <taxon>Chordata</taxon>
        <taxon>Craniata</taxon>
        <taxon>Vertebrata</taxon>
        <taxon>Euteleostomi</taxon>
        <taxon>Actinopterygii</taxon>
        <taxon>Neopterygii</taxon>
        <taxon>Teleostei</taxon>
        <taxon>Ostariophysi</taxon>
        <taxon>Cypriniformes</taxon>
        <taxon>Xenocyprididae</taxon>
        <taxon>Xenocypridinae</taxon>
        <taxon>Xenocypridinae incertae sedis</taxon>
        <taxon>Anabarilius</taxon>
    </lineage>
</organism>
<dbReference type="OrthoDB" id="775972at2759"/>
<feature type="compositionally biased region" description="Low complexity" evidence="1">
    <location>
        <begin position="33"/>
        <end position="50"/>
    </location>
</feature>
<dbReference type="Gene3D" id="1.10.340.70">
    <property type="match status" value="1"/>
</dbReference>
<feature type="region of interest" description="Disordered" evidence="1">
    <location>
        <begin position="214"/>
        <end position="242"/>
    </location>
</feature>
<dbReference type="Pfam" id="PF17921">
    <property type="entry name" value="Integrase_H2C2"/>
    <property type="match status" value="1"/>
</dbReference>
<dbReference type="InterPro" id="IPR041588">
    <property type="entry name" value="Integrase_H2C2"/>
</dbReference>